<protein>
    <submittedName>
        <fullName evidence="2">Uncharacterized protein</fullName>
    </submittedName>
</protein>
<feature type="region of interest" description="Disordered" evidence="1">
    <location>
        <begin position="133"/>
        <end position="203"/>
    </location>
</feature>
<dbReference type="PANTHER" id="PTHR47067">
    <property type="entry name" value="TPX2 (TARGETING PROTEIN FOR XKLP2) PROTEIN FAMILY-RELATED"/>
    <property type="match status" value="1"/>
</dbReference>
<dbReference type="PANTHER" id="PTHR47067:SF4">
    <property type="entry name" value="PROTEIN WVD2-LIKE 7 ISOFORM X1"/>
    <property type="match status" value="1"/>
</dbReference>
<feature type="compositionally biased region" description="Polar residues" evidence="1">
    <location>
        <begin position="133"/>
        <end position="142"/>
    </location>
</feature>
<name>A0A8K0INT5_COCNU</name>
<reference evidence="2" key="2">
    <citation type="submission" date="2019-07" db="EMBL/GenBank/DDBJ databases">
        <authorList>
            <person name="Yang Y."/>
            <person name="Bocs S."/>
            <person name="Baudouin L."/>
        </authorList>
    </citation>
    <scope>NUCLEOTIDE SEQUENCE</scope>
    <source>
        <tissue evidence="2">Spear leaf of Hainan Tall coconut</tissue>
    </source>
</reference>
<keyword evidence="3" id="KW-1185">Reference proteome</keyword>
<accession>A0A8K0INT5</accession>
<gene>
    <name evidence="2" type="ORF">COCNU_11G004690</name>
</gene>
<feature type="compositionally biased region" description="Basic and acidic residues" evidence="1">
    <location>
        <begin position="90"/>
        <end position="100"/>
    </location>
</feature>
<organism evidence="2 3">
    <name type="scientific">Cocos nucifera</name>
    <name type="common">Coconut palm</name>
    <dbReference type="NCBI Taxonomy" id="13894"/>
    <lineage>
        <taxon>Eukaryota</taxon>
        <taxon>Viridiplantae</taxon>
        <taxon>Streptophyta</taxon>
        <taxon>Embryophyta</taxon>
        <taxon>Tracheophyta</taxon>
        <taxon>Spermatophyta</taxon>
        <taxon>Magnoliopsida</taxon>
        <taxon>Liliopsida</taxon>
        <taxon>Arecaceae</taxon>
        <taxon>Arecoideae</taxon>
        <taxon>Cocoseae</taxon>
        <taxon>Attaleinae</taxon>
        <taxon>Cocos</taxon>
    </lineage>
</organism>
<sequence length="203" mass="22848">MLDHGSISFGRFAAESLSWEKRSVFTHDRRQEELEKFSGLVAKKKAYFEEYYRKLRALKALQQSQQTEVTLDYGGDGSNSSQTGEDDETALEHGSLRDGAAETIDAPSGEPENELTFKQDTKCSEAFQTRQLYQGSTASNMYSPRRSMGKVELEKNSNHALMQDLDRESLSSSSRSIEEIEQNDISSVDDKDSEGTIESRVFC</sequence>
<evidence type="ECO:0000256" key="1">
    <source>
        <dbReference type="SAM" id="MobiDB-lite"/>
    </source>
</evidence>
<dbReference type="AlphaFoldDB" id="A0A8K0INT5"/>
<comment type="caution">
    <text evidence="2">The sequence shown here is derived from an EMBL/GenBank/DDBJ whole genome shotgun (WGS) entry which is preliminary data.</text>
</comment>
<dbReference type="OrthoDB" id="621651at2759"/>
<dbReference type="EMBL" id="CM017882">
    <property type="protein sequence ID" value="KAG1363642.1"/>
    <property type="molecule type" value="Genomic_DNA"/>
</dbReference>
<evidence type="ECO:0000313" key="2">
    <source>
        <dbReference type="EMBL" id="KAG1363642.1"/>
    </source>
</evidence>
<evidence type="ECO:0000313" key="3">
    <source>
        <dbReference type="Proteomes" id="UP000797356"/>
    </source>
</evidence>
<dbReference type="Proteomes" id="UP000797356">
    <property type="component" value="Chromosome 11"/>
</dbReference>
<dbReference type="InterPro" id="IPR044216">
    <property type="entry name" value="WDL7"/>
</dbReference>
<proteinExistence type="predicted"/>
<feature type="region of interest" description="Disordered" evidence="1">
    <location>
        <begin position="63"/>
        <end position="119"/>
    </location>
</feature>
<reference evidence="2" key="1">
    <citation type="journal article" date="2017" name="Gigascience">
        <title>The genome draft of coconut (Cocos nucifera).</title>
        <authorList>
            <person name="Xiao Y."/>
            <person name="Xu P."/>
            <person name="Fan H."/>
            <person name="Baudouin L."/>
            <person name="Xia W."/>
            <person name="Bocs S."/>
            <person name="Xu J."/>
            <person name="Li Q."/>
            <person name="Guo A."/>
            <person name="Zhou L."/>
            <person name="Li J."/>
            <person name="Wu Y."/>
            <person name="Ma Z."/>
            <person name="Armero A."/>
            <person name="Issali A.E."/>
            <person name="Liu N."/>
            <person name="Peng M."/>
            <person name="Yang Y."/>
        </authorList>
    </citation>
    <scope>NUCLEOTIDE SEQUENCE</scope>
    <source>
        <tissue evidence="2">Spear leaf of Hainan Tall coconut</tissue>
    </source>
</reference>